<organism evidence="3 4">
    <name type="scientific">Bremerella volcania</name>
    <dbReference type="NCBI Taxonomy" id="2527984"/>
    <lineage>
        <taxon>Bacteria</taxon>
        <taxon>Pseudomonadati</taxon>
        <taxon>Planctomycetota</taxon>
        <taxon>Planctomycetia</taxon>
        <taxon>Pirellulales</taxon>
        <taxon>Pirellulaceae</taxon>
        <taxon>Bremerella</taxon>
    </lineage>
</organism>
<keyword evidence="2" id="KW-1133">Transmembrane helix</keyword>
<accession>A0A518C282</accession>
<keyword evidence="2" id="KW-0472">Membrane</keyword>
<proteinExistence type="predicted"/>
<feature type="region of interest" description="Disordered" evidence="1">
    <location>
        <begin position="57"/>
        <end position="83"/>
    </location>
</feature>
<keyword evidence="2" id="KW-0812">Transmembrane</keyword>
<evidence type="ECO:0000256" key="1">
    <source>
        <dbReference type="SAM" id="MobiDB-lite"/>
    </source>
</evidence>
<reference evidence="4" key="1">
    <citation type="submission" date="2019-02" db="EMBL/GenBank/DDBJ databases">
        <title>Deep-cultivation of Planctomycetes and their phenomic and genomic characterization uncovers novel biology.</title>
        <authorList>
            <person name="Wiegand S."/>
            <person name="Jogler M."/>
            <person name="Boedeker C."/>
            <person name="Pinto D."/>
            <person name="Vollmers J."/>
            <person name="Rivas-Marin E."/>
            <person name="Kohn T."/>
            <person name="Peeters S.H."/>
            <person name="Heuer A."/>
            <person name="Rast P."/>
            <person name="Oberbeckmann S."/>
            <person name="Bunk B."/>
            <person name="Jeske O."/>
            <person name="Meyerdierks A."/>
            <person name="Storesund J.E."/>
            <person name="Kallscheuer N."/>
            <person name="Luecker S."/>
            <person name="Lage O.M."/>
            <person name="Pohl T."/>
            <person name="Merkel B.J."/>
            <person name="Hornburger P."/>
            <person name="Mueller R.-W."/>
            <person name="Bruemmer F."/>
            <person name="Labrenz M."/>
            <person name="Spormann A.M."/>
            <person name="Op den Camp H."/>
            <person name="Overmann J."/>
            <person name="Amann R."/>
            <person name="Jetten M.S.M."/>
            <person name="Mascher T."/>
            <person name="Medema M.H."/>
            <person name="Devos D.P."/>
            <person name="Kaster A.-K."/>
            <person name="Ovreas L."/>
            <person name="Rohde M."/>
            <person name="Galperin M.Y."/>
            <person name="Jogler C."/>
        </authorList>
    </citation>
    <scope>NUCLEOTIDE SEQUENCE [LARGE SCALE GENOMIC DNA]</scope>
    <source>
        <strain evidence="4">Pan97</strain>
    </source>
</reference>
<name>A0A518C282_9BACT</name>
<dbReference type="AlphaFoldDB" id="A0A518C282"/>
<dbReference type="KEGG" id="bvo:Pan97_03060"/>
<sequence>MKLGTLLVSVIGLWCVLGAIVLGPGVLLYPVAWVAVFAVLYGVHKIAEPRQNKAQSALRKSAQSSGDLSHADLSRDQNAALIR</sequence>
<evidence type="ECO:0000256" key="2">
    <source>
        <dbReference type="SAM" id="Phobius"/>
    </source>
</evidence>
<dbReference type="EMBL" id="CP036289">
    <property type="protein sequence ID" value="QDU73336.1"/>
    <property type="molecule type" value="Genomic_DNA"/>
</dbReference>
<evidence type="ECO:0000313" key="4">
    <source>
        <dbReference type="Proteomes" id="UP000318626"/>
    </source>
</evidence>
<dbReference type="Proteomes" id="UP000318626">
    <property type="component" value="Chromosome"/>
</dbReference>
<feature type="transmembrane region" description="Helical" evidence="2">
    <location>
        <begin position="28"/>
        <end position="47"/>
    </location>
</feature>
<gene>
    <name evidence="3" type="ORF">Pan97_03060</name>
</gene>
<keyword evidence="4" id="KW-1185">Reference proteome</keyword>
<protein>
    <submittedName>
        <fullName evidence="3">Uncharacterized protein</fullName>
    </submittedName>
</protein>
<evidence type="ECO:0000313" key="3">
    <source>
        <dbReference type="EMBL" id="QDU73336.1"/>
    </source>
</evidence>